<gene>
    <name evidence="1" type="ORF">Baya_0920</name>
</gene>
<keyword evidence="2" id="KW-1185">Reference proteome</keyword>
<name>A0A556TJM2_BAGYA</name>
<reference evidence="1 2" key="1">
    <citation type="journal article" date="2019" name="Genome Biol. Evol.">
        <title>Whole-Genome Sequencing of the Giant Devil Catfish, Bagarius yarrelli.</title>
        <authorList>
            <person name="Jiang W."/>
            <person name="Lv Y."/>
            <person name="Cheng L."/>
            <person name="Yang K."/>
            <person name="Chao B."/>
            <person name="Wang X."/>
            <person name="Li Y."/>
            <person name="Pan X."/>
            <person name="You X."/>
            <person name="Zhang Y."/>
            <person name="Yang J."/>
            <person name="Li J."/>
            <person name="Zhang X."/>
            <person name="Liu S."/>
            <person name="Sun C."/>
            <person name="Yang J."/>
            <person name="Shi Q."/>
        </authorList>
    </citation>
    <scope>NUCLEOTIDE SEQUENCE [LARGE SCALE GENOMIC DNA]</scope>
    <source>
        <strain evidence="1">JWS20170419001</strain>
        <tissue evidence="1">Muscle</tissue>
    </source>
</reference>
<accession>A0A556TJM2</accession>
<sequence length="173" mass="19526">MEAEGSSCLYSKDWQAKRPVPGTARATAWVRDVYSAATSSCKRFYAQNHVPYFNQEPKSTPKLEPKPGPFLDEFLLSSCPLTLDIYDGSKPFLYVVHHLEELLNGGPGLLVQFLPQRLHSSSKVNKWAGNYQSCEYRKQVHHSTRYLGYSPQLQISKQTLKPVTKTSDRSSAS</sequence>
<dbReference type="AlphaFoldDB" id="A0A556TJM2"/>
<comment type="caution">
    <text evidence="1">The sequence shown here is derived from an EMBL/GenBank/DDBJ whole genome shotgun (WGS) entry which is preliminary data.</text>
</comment>
<organism evidence="1 2">
    <name type="scientific">Bagarius yarrelli</name>
    <name type="common">Goonch</name>
    <name type="synonym">Bagrus yarrelli</name>
    <dbReference type="NCBI Taxonomy" id="175774"/>
    <lineage>
        <taxon>Eukaryota</taxon>
        <taxon>Metazoa</taxon>
        <taxon>Chordata</taxon>
        <taxon>Craniata</taxon>
        <taxon>Vertebrata</taxon>
        <taxon>Euteleostomi</taxon>
        <taxon>Actinopterygii</taxon>
        <taxon>Neopterygii</taxon>
        <taxon>Teleostei</taxon>
        <taxon>Ostariophysi</taxon>
        <taxon>Siluriformes</taxon>
        <taxon>Sisoridae</taxon>
        <taxon>Sisorinae</taxon>
        <taxon>Bagarius</taxon>
    </lineage>
</organism>
<dbReference type="EMBL" id="VCAZ01000003">
    <property type="protein sequence ID" value="TSK16049.1"/>
    <property type="molecule type" value="Genomic_DNA"/>
</dbReference>
<proteinExistence type="predicted"/>
<dbReference type="Proteomes" id="UP000319801">
    <property type="component" value="Unassembled WGS sequence"/>
</dbReference>
<protein>
    <submittedName>
        <fullName evidence="1">Uncharacterized protein</fullName>
    </submittedName>
</protein>
<evidence type="ECO:0000313" key="2">
    <source>
        <dbReference type="Proteomes" id="UP000319801"/>
    </source>
</evidence>
<evidence type="ECO:0000313" key="1">
    <source>
        <dbReference type="EMBL" id="TSK16049.1"/>
    </source>
</evidence>